<keyword evidence="1" id="KW-0175">Coiled coil</keyword>
<keyword evidence="4" id="KW-1185">Reference proteome</keyword>
<evidence type="ECO:0000313" key="4">
    <source>
        <dbReference type="Proteomes" id="UP000186817"/>
    </source>
</evidence>
<accession>A0A1Q9DCC0</accession>
<proteinExistence type="predicted"/>
<feature type="coiled-coil region" evidence="1">
    <location>
        <begin position="68"/>
        <end position="209"/>
    </location>
</feature>
<sequence length="313" mass="35790">MESLPEYDDPGVAEVVLQLDENDADLWRQLRRKRDFELRVDEKSSQLQDHASKQQPGHVTLTEASISVELLHQQARFVKEQHRELEHDLMVLKESNRILQQTFQVPPPSRTERQGLPRNKDFLAEEKARIESLQVQQDQVEHLRMHIEGLRVEKQSMQQNQQVLFQKQRNAEQDRNRLLGALQDDRNTLNDLRAQRIKLLEQRTSAEKQIASIVSQAHGSPDGQPVHHRHAGQRNSRSPDKASQTLYKVPGSSGGVRGHVPHDAPLPQSWFASSTPDIHRTHWTSFEAEDSSAPRKAESPSFGGRIGLDPFQA</sequence>
<organism evidence="3 4">
    <name type="scientific">Symbiodinium microadriaticum</name>
    <name type="common">Dinoflagellate</name>
    <name type="synonym">Zooxanthella microadriatica</name>
    <dbReference type="NCBI Taxonomy" id="2951"/>
    <lineage>
        <taxon>Eukaryota</taxon>
        <taxon>Sar</taxon>
        <taxon>Alveolata</taxon>
        <taxon>Dinophyceae</taxon>
        <taxon>Suessiales</taxon>
        <taxon>Symbiodiniaceae</taxon>
        <taxon>Symbiodinium</taxon>
    </lineage>
</organism>
<dbReference type="EMBL" id="LSRX01000607">
    <property type="protein sequence ID" value="OLP92797.1"/>
    <property type="molecule type" value="Genomic_DNA"/>
</dbReference>
<gene>
    <name evidence="3" type="ORF">AK812_SmicGene25387</name>
</gene>
<evidence type="ECO:0000256" key="1">
    <source>
        <dbReference type="SAM" id="Coils"/>
    </source>
</evidence>
<evidence type="ECO:0000313" key="3">
    <source>
        <dbReference type="EMBL" id="OLP92797.1"/>
    </source>
</evidence>
<name>A0A1Q9DCC0_SYMMI</name>
<dbReference type="OrthoDB" id="412632at2759"/>
<dbReference type="Proteomes" id="UP000186817">
    <property type="component" value="Unassembled WGS sequence"/>
</dbReference>
<reference evidence="3 4" key="1">
    <citation type="submission" date="2016-02" db="EMBL/GenBank/DDBJ databases">
        <title>Genome analysis of coral dinoflagellate symbionts highlights evolutionary adaptations to a symbiotic lifestyle.</title>
        <authorList>
            <person name="Aranda M."/>
            <person name="Li Y."/>
            <person name="Liew Y.J."/>
            <person name="Baumgarten S."/>
            <person name="Simakov O."/>
            <person name="Wilson M."/>
            <person name="Piel J."/>
            <person name="Ashoor H."/>
            <person name="Bougouffa S."/>
            <person name="Bajic V.B."/>
            <person name="Ryu T."/>
            <person name="Ravasi T."/>
            <person name="Bayer T."/>
            <person name="Micklem G."/>
            <person name="Kim H."/>
            <person name="Bhak J."/>
            <person name="Lajeunesse T.C."/>
            <person name="Voolstra C.R."/>
        </authorList>
    </citation>
    <scope>NUCLEOTIDE SEQUENCE [LARGE SCALE GENOMIC DNA]</scope>
    <source>
        <strain evidence="3 4">CCMP2467</strain>
    </source>
</reference>
<comment type="caution">
    <text evidence="3">The sequence shown here is derived from an EMBL/GenBank/DDBJ whole genome shotgun (WGS) entry which is preliminary data.</text>
</comment>
<feature type="region of interest" description="Disordered" evidence="2">
    <location>
        <begin position="217"/>
        <end position="313"/>
    </location>
</feature>
<feature type="compositionally biased region" description="Polar residues" evidence="2">
    <location>
        <begin position="233"/>
        <end position="246"/>
    </location>
</feature>
<protein>
    <submittedName>
        <fullName evidence="3">Uncharacterized protein</fullName>
    </submittedName>
</protein>
<evidence type="ECO:0000256" key="2">
    <source>
        <dbReference type="SAM" id="MobiDB-lite"/>
    </source>
</evidence>
<dbReference type="AlphaFoldDB" id="A0A1Q9DCC0"/>